<gene>
    <name evidence="2" type="ORF">PACLA_8A005252</name>
</gene>
<evidence type="ECO:0000313" key="3">
    <source>
        <dbReference type="Proteomes" id="UP001152795"/>
    </source>
</evidence>
<comment type="caution">
    <text evidence="2">The sequence shown here is derived from an EMBL/GenBank/DDBJ whole genome shotgun (WGS) entry which is preliminary data.</text>
</comment>
<sequence length="305" mass="35331">MLSCSVVKMDKLFAVWCLYEYQSPRSTPTIRRKQRVLTPKLKVPLKNENQRQVKFRLLTKDDIEIVREIYQQGHQGRIFPAFKIGIARSLSLLTMLMLFALLYIATRSLLVCIAFELLYTCTVLASFHKLFNDHISNSLRKDLEDMTEYYKTQETCTRYSDFARNGSSIWVAVKDSVVMGFVSFAHVDEETMELKRMGVAEQFRRNGVGVSLCQFAIQFLQATNYKRIVLETTEAHQPAIRLYKKFKFELMKRQKRSCGLASIHLEHYGLPINVANTLNIAPPQTTQLKPDCTHAIPKHLINYIH</sequence>
<evidence type="ECO:0000256" key="1">
    <source>
        <dbReference type="ARBA" id="ARBA00022679"/>
    </source>
</evidence>
<keyword evidence="3" id="KW-1185">Reference proteome</keyword>
<dbReference type="InterPro" id="IPR050769">
    <property type="entry name" value="NAT_camello-type"/>
</dbReference>
<proteinExistence type="predicted"/>
<evidence type="ECO:0000313" key="2">
    <source>
        <dbReference type="EMBL" id="CAB4006981.1"/>
    </source>
</evidence>
<dbReference type="PANTHER" id="PTHR13947:SF37">
    <property type="entry name" value="LD18367P"/>
    <property type="match status" value="1"/>
</dbReference>
<dbReference type="SUPFAM" id="SSF55729">
    <property type="entry name" value="Acyl-CoA N-acyltransferases (Nat)"/>
    <property type="match status" value="1"/>
</dbReference>
<dbReference type="PANTHER" id="PTHR13947">
    <property type="entry name" value="GNAT FAMILY N-ACETYLTRANSFERASE"/>
    <property type="match status" value="1"/>
</dbReference>
<dbReference type="EMBL" id="CACRXK020005664">
    <property type="protein sequence ID" value="CAB4006981.1"/>
    <property type="molecule type" value="Genomic_DNA"/>
</dbReference>
<dbReference type="InterPro" id="IPR016181">
    <property type="entry name" value="Acyl_CoA_acyltransferase"/>
</dbReference>
<accession>A0A7D9ICC6</accession>
<dbReference type="Pfam" id="PF00583">
    <property type="entry name" value="Acetyltransf_1"/>
    <property type="match status" value="1"/>
</dbReference>
<dbReference type="GO" id="GO:0008080">
    <property type="term" value="F:N-acetyltransferase activity"/>
    <property type="evidence" value="ECO:0007669"/>
    <property type="project" value="InterPro"/>
</dbReference>
<name>A0A7D9ICC6_PARCT</name>
<dbReference type="Gene3D" id="3.40.630.30">
    <property type="match status" value="1"/>
</dbReference>
<reference evidence="2" key="1">
    <citation type="submission" date="2020-04" db="EMBL/GenBank/DDBJ databases">
        <authorList>
            <person name="Alioto T."/>
            <person name="Alioto T."/>
            <person name="Gomez Garrido J."/>
        </authorList>
    </citation>
    <scope>NUCLEOTIDE SEQUENCE</scope>
    <source>
        <strain evidence="2">A484AB</strain>
    </source>
</reference>
<dbReference type="PROSITE" id="PS51186">
    <property type="entry name" value="GNAT"/>
    <property type="match status" value="1"/>
</dbReference>
<organism evidence="2 3">
    <name type="scientific">Paramuricea clavata</name>
    <name type="common">Red gorgonian</name>
    <name type="synonym">Violescent sea-whip</name>
    <dbReference type="NCBI Taxonomy" id="317549"/>
    <lineage>
        <taxon>Eukaryota</taxon>
        <taxon>Metazoa</taxon>
        <taxon>Cnidaria</taxon>
        <taxon>Anthozoa</taxon>
        <taxon>Octocorallia</taxon>
        <taxon>Malacalcyonacea</taxon>
        <taxon>Plexauridae</taxon>
        <taxon>Paramuricea</taxon>
    </lineage>
</organism>
<dbReference type="OrthoDB" id="41532at2759"/>
<dbReference type="AlphaFoldDB" id="A0A7D9ICC6"/>
<keyword evidence="1" id="KW-0808">Transferase</keyword>
<protein>
    <submittedName>
        <fullName evidence="2">Probable N-acetyltransferase camello</fullName>
    </submittedName>
</protein>
<dbReference type="CDD" id="cd04301">
    <property type="entry name" value="NAT_SF"/>
    <property type="match status" value="1"/>
</dbReference>
<dbReference type="InterPro" id="IPR000182">
    <property type="entry name" value="GNAT_dom"/>
</dbReference>
<dbReference type="Proteomes" id="UP001152795">
    <property type="component" value="Unassembled WGS sequence"/>
</dbReference>